<reference evidence="2 3" key="1">
    <citation type="submission" date="2013-11" db="EMBL/GenBank/DDBJ databases">
        <title>Opisthorchis viverrini - life in the bile duct.</title>
        <authorList>
            <person name="Young N.D."/>
            <person name="Nagarajan N."/>
            <person name="Lin S.J."/>
            <person name="Korhonen P.K."/>
            <person name="Jex A.R."/>
            <person name="Hall R.S."/>
            <person name="Safavi-Hemami H."/>
            <person name="Kaewkong W."/>
            <person name="Bertrand D."/>
            <person name="Gao S."/>
            <person name="Seet Q."/>
            <person name="Wongkham S."/>
            <person name="Teh B.T."/>
            <person name="Wongkham C."/>
            <person name="Intapan P.M."/>
            <person name="Maleewong W."/>
            <person name="Yang X."/>
            <person name="Hu M."/>
            <person name="Wang Z."/>
            <person name="Hofmann A."/>
            <person name="Sternberg P.W."/>
            <person name="Tan P."/>
            <person name="Wang J."/>
            <person name="Gasser R.B."/>
        </authorList>
    </citation>
    <scope>NUCLEOTIDE SEQUENCE [LARGE SCALE GENOMIC DNA]</scope>
</reference>
<organism evidence="2 3">
    <name type="scientific">Opisthorchis viverrini</name>
    <name type="common">Southeast Asian liver fluke</name>
    <dbReference type="NCBI Taxonomy" id="6198"/>
    <lineage>
        <taxon>Eukaryota</taxon>
        <taxon>Metazoa</taxon>
        <taxon>Spiralia</taxon>
        <taxon>Lophotrochozoa</taxon>
        <taxon>Platyhelminthes</taxon>
        <taxon>Trematoda</taxon>
        <taxon>Digenea</taxon>
        <taxon>Opisthorchiida</taxon>
        <taxon>Opisthorchiata</taxon>
        <taxon>Opisthorchiidae</taxon>
        <taxon>Opisthorchis</taxon>
    </lineage>
</organism>
<feature type="region of interest" description="Disordered" evidence="1">
    <location>
        <begin position="40"/>
        <end position="106"/>
    </location>
</feature>
<dbReference type="GeneID" id="20322396"/>
<dbReference type="AlphaFoldDB" id="A0A074ZL14"/>
<gene>
    <name evidence="2" type="ORF">T265_08217</name>
</gene>
<feature type="compositionally biased region" description="Polar residues" evidence="1">
    <location>
        <begin position="43"/>
        <end position="70"/>
    </location>
</feature>
<dbReference type="KEGG" id="ovi:T265_08217"/>
<accession>A0A074ZL14</accession>
<dbReference type="RefSeq" id="XP_009172216.1">
    <property type="nucleotide sequence ID" value="XM_009173952.1"/>
</dbReference>
<dbReference type="EMBL" id="KL596825">
    <property type="protein sequence ID" value="KER24050.1"/>
    <property type="molecule type" value="Genomic_DNA"/>
</dbReference>
<sequence length="323" mass="37106">MRAVGCTHPTTPYVTHQVYELHPHHMKLYSCSRNYQAPMDTPLHSSHNQSARNSAQTHTRVRRTGSQPSFKSHHGQLRNTCNSRTAEKTRSIVRRPKNSHGITNPETVMSENTLFQSPCPFNRSRGWTAAQIFYKRRESRQVPYEAPKLRVSNANGNVFWKDQNRHPFTGPEMHTANQPIVDERYGGLPPLTRKSHLPRVNDVARPFDLNITKQLYRYCKETLNYGEIHYDTKMQTTVKNDNECPPAETPTPVAFSQILGAAERYAHTPAFYLSPNFRKFSKYTQLRTSLALWDTQLENITDEISSWAPSTMVEPPRAPDGKE</sequence>
<evidence type="ECO:0000313" key="2">
    <source>
        <dbReference type="EMBL" id="KER24050.1"/>
    </source>
</evidence>
<dbReference type="CTD" id="20322396"/>
<keyword evidence="3" id="KW-1185">Reference proteome</keyword>
<evidence type="ECO:0000256" key="1">
    <source>
        <dbReference type="SAM" id="MobiDB-lite"/>
    </source>
</evidence>
<name>A0A074ZL14_OPIVI</name>
<dbReference type="Proteomes" id="UP000054324">
    <property type="component" value="Unassembled WGS sequence"/>
</dbReference>
<protein>
    <submittedName>
        <fullName evidence="2">Uncharacterized protein</fullName>
    </submittedName>
</protein>
<evidence type="ECO:0000313" key="3">
    <source>
        <dbReference type="Proteomes" id="UP000054324"/>
    </source>
</evidence>
<proteinExistence type="predicted"/>